<keyword evidence="2" id="KW-0732">Signal</keyword>
<dbReference type="AlphaFoldDB" id="A0A2T7T4A2"/>
<accession>A0A2T7T4A2</accession>
<evidence type="ECO:0000313" key="3">
    <source>
        <dbReference type="EMBL" id="PVE10000.1"/>
    </source>
</evidence>
<feature type="chain" id="PRO_5038664791" evidence="2">
    <location>
        <begin position="22"/>
        <end position="246"/>
    </location>
</feature>
<evidence type="ECO:0000256" key="2">
    <source>
        <dbReference type="SAM" id="SignalP"/>
    </source>
</evidence>
<keyword evidence="1" id="KW-0812">Transmembrane</keyword>
<keyword evidence="1" id="KW-0472">Membrane</keyword>
<comment type="caution">
    <text evidence="3">The sequence shown here is derived from an EMBL/GenBank/DDBJ whole genome shotgun (WGS) entry which is preliminary data.</text>
</comment>
<sequence length="246" mass="26380">MWGIGSLLGALVLLLAVAGFAASVPEAVGTVRAFRSAHTCTDGGSRTDCFHAKSATVRSTERTGGKNPKYEVRLDGPAGVPDDVDLGADEPLFKRLKPGDEVTVTMWRDYATALSRDGVTQQSGDSPESEPEWQAGLAAVSLTLACYLLYLGVVLLARARKVAEHGPPYGFWFFGMCTLWAAVAVVPAGIAGAFASIGPGHEDRGWLVLVAVWAALLPGVYFGVRWHGRRRRRTARAKRLYGPRPT</sequence>
<feature type="transmembrane region" description="Helical" evidence="1">
    <location>
        <begin position="169"/>
        <end position="194"/>
    </location>
</feature>
<evidence type="ECO:0000313" key="4">
    <source>
        <dbReference type="Proteomes" id="UP000245992"/>
    </source>
</evidence>
<feature type="transmembrane region" description="Helical" evidence="1">
    <location>
        <begin position="135"/>
        <end position="157"/>
    </location>
</feature>
<feature type="transmembrane region" description="Helical" evidence="1">
    <location>
        <begin position="206"/>
        <end position="224"/>
    </location>
</feature>
<name>A0A2T7T4A2_9ACTN</name>
<reference evidence="3 4" key="1">
    <citation type="submission" date="2013-12" db="EMBL/GenBank/DDBJ databases">
        <title>Annotated genome of Streptomyces scopuliridis.</title>
        <authorList>
            <person name="Olson J.B."/>
        </authorList>
    </citation>
    <scope>NUCLEOTIDE SEQUENCE [LARGE SCALE GENOMIC DNA]</scope>
    <source>
        <strain evidence="3 4">RB72</strain>
    </source>
</reference>
<gene>
    <name evidence="3" type="ORF">Y717_19465</name>
</gene>
<keyword evidence="4" id="KW-1185">Reference proteome</keyword>
<dbReference type="Proteomes" id="UP000245992">
    <property type="component" value="Unassembled WGS sequence"/>
</dbReference>
<proteinExistence type="predicted"/>
<protein>
    <submittedName>
        <fullName evidence="3">Membrane protein</fullName>
    </submittedName>
</protein>
<feature type="signal peptide" evidence="2">
    <location>
        <begin position="1"/>
        <end position="21"/>
    </location>
</feature>
<evidence type="ECO:0000256" key="1">
    <source>
        <dbReference type="SAM" id="Phobius"/>
    </source>
</evidence>
<organism evidence="3 4">
    <name type="scientific">Streptomyces scopuliridis RB72</name>
    <dbReference type="NCBI Taxonomy" id="1440053"/>
    <lineage>
        <taxon>Bacteria</taxon>
        <taxon>Bacillati</taxon>
        <taxon>Actinomycetota</taxon>
        <taxon>Actinomycetes</taxon>
        <taxon>Kitasatosporales</taxon>
        <taxon>Streptomycetaceae</taxon>
        <taxon>Streptomyces</taxon>
    </lineage>
</organism>
<keyword evidence="1" id="KW-1133">Transmembrane helix</keyword>
<dbReference type="STRING" id="1440053.GCA_000718095_01680"/>
<dbReference type="EMBL" id="AZSP01000236">
    <property type="protein sequence ID" value="PVE10000.1"/>
    <property type="molecule type" value="Genomic_DNA"/>
</dbReference>